<comment type="catalytic activity">
    <reaction evidence="3">
        <text>5-(methylsulfanyl)-alpha-D-ribose 1-phosphate = 5-(methylsulfanyl)-D-ribulose 1-phosphate</text>
        <dbReference type="Rhea" id="RHEA:19989"/>
        <dbReference type="ChEBI" id="CHEBI:58533"/>
        <dbReference type="ChEBI" id="CHEBI:58548"/>
        <dbReference type="EC" id="5.3.1.23"/>
    </reaction>
    <physiologicalReaction direction="left-to-right" evidence="3">
        <dbReference type="Rhea" id="RHEA:19990"/>
    </physiologicalReaction>
</comment>
<reference evidence="6" key="1">
    <citation type="submission" date="2015-04" db="EMBL/GenBank/DDBJ databases">
        <authorList>
            <person name="Syromyatnikov M.Y."/>
            <person name="Popov V.N."/>
        </authorList>
    </citation>
    <scope>NUCLEOTIDE SEQUENCE</scope>
    <source>
        <strain evidence="6">MO-1</strain>
    </source>
</reference>
<comment type="catalytic activity">
    <reaction evidence="2">
        <text>5-deoxy-alpha-D-ribose 1-phosphate = 5-deoxy-D-ribulose 1-phosphate</text>
        <dbReference type="Rhea" id="RHEA:61296"/>
        <dbReference type="ChEBI" id="CHEBI:58749"/>
        <dbReference type="ChEBI" id="CHEBI:144504"/>
    </reaction>
    <physiologicalReaction direction="left-to-right" evidence="2">
        <dbReference type="Rhea" id="RHEA:61297"/>
    </physiologicalReaction>
</comment>
<dbReference type="GO" id="GO:0046523">
    <property type="term" value="F:S-methyl-5-thioribose-1-phosphate isomerase activity"/>
    <property type="evidence" value="ECO:0007669"/>
    <property type="project" value="UniProtKB-UniRule"/>
</dbReference>
<feature type="binding site" evidence="5">
    <location>
        <position position="199"/>
    </location>
    <ligand>
        <name>substrate</name>
    </ligand>
</feature>
<dbReference type="EC" id="5.3.1.23" evidence="5"/>
<sequence>MSVFDVAVWDNGLVRMLDQRKLPSETTYLTFDSAAAVADGIRDMVVRGAPAIGCACSYGVAVEAFRLAKDGTPTDWPAAMTPGMKALAESRPTAVNLTWALERMRPLLTSTPADELPERLLQEAHTIREEDIASCRAMGKHGALLLPSRADGPTRVMTHCNAGALATAGYGTALGVIRAAVEAGQNIQVIANETRPYLQGARLTAWELSQDSIDTTLITDNMAGWLMACGEVDAVVVGADRVAANGDAANKIGTYTLAVLAKRHNIPFYVAAPLSTIDRACPSGKEIPIEERAAEEVVHCMGVRSGAQNIHVRNPAFDVTPAELIAALVTEKGAVLEPTREKVAKLFEK</sequence>
<feature type="site" description="Transition state stabilizer" evidence="5">
    <location>
        <position position="160"/>
    </location>
</feature>
<evidence type="ECO:0000256" key="2">
    <source>
        <dbReference type="ARBA" id="ARBA00050906"/>
    </source>
</evidence>
<feature type="active site" description="Proton donor" evidence="5">
    <location>
        <position position="240"/>
    </location>
</feature>
<feature type="binding site" evidence="5">
    <location>
        <position position="91"/>
    </location>
    <ligand>
        <name>substrate</name>
    </ligand>
</feature>
<dbReference type="FunFam" id="3.40.50.10470:FF:000006">
    <property type="entry name" value="Methylthioribose-1-phosphate isomerase"/>
    <property type="match status" value="1"/>
</dbReference>
<dbReference type="InterPro" id="IPR037171">
    <property type="entry name" value="NagB/RpiA_transferase-like"/>
</dbReference>
<feature type="binding site" evidence="5">
    <location>
        <begin position="250"/>
        <end position="251"/>
    </location>
    <ligand>
        <name>substrate</name>
    </ligand>
</feature>
<comment type="pathway">
    <text evidence="5">Amino-acid biosynthesis; L-methionine biosynthesis via salvage pathway; L-methionine from S-methyl-5-thio-alpha-D-ribose 1-phosphate: step 1/6.</text>
</comment>
<evidence type="ECO:0000256" key="5">
    <source>
        <dbReference type="HAMAP-Rule" id="MF_01678"/>
    </source>
</evidence>
<dbReference type="SUPFAM" id="SSF100950">
    <property type="entry name" value="NagB/RpiA/CoA transferase-like"/>
    <property type="match status" value="1"/>
</dbReference>
<evidence type="ECO:0000256" key="3">
    <source>
        <dbReference type="ARBA" id="ARBA00051169"/>
    </source>
</evidence>
<dbReference type="Pfam" id="PF01008">
    <property type="entry name" value="IF-2B"/>
    <property type="match status" value="1"/>
</dbReference>
<keyword evidence="5" id="KW-0486">Methionine biosynthesis</keyword>
<comment type="similarity">
    <text evidence="5">Belongs to the EIF-2B alpha/beta/delta subunits family. MtnA subfamily.</text>
</comment>
<dbReference type="Gene3D" id="1.20.120.420">
    <property type="entry name" value="translation initiation factor eif-2b, domain 1"/>
    <property type="match status" value="1"/>
</dbReference>
<evidence type="ECO:0000256" key="4">
    <source>
        <dbReference type="ARBA" id="ARBA00058145"/>
    </source>
</evidence>
<dbReference type="InterPro" id="IPR011559">
    <property type="entry name" value="Initiation_fac_2B_a/b/d"/>
</dbReference>
<dbReference type="InterPro" id="IPR042529">
    <property type="entry name" value="IF_2B-like_C"/>
</dbReference>
<comment type="function">
    <text evidence="4">Catalyzes the interconversion of methylthioribose-1-phosphate (MTR-1-P) into methylthioribulose-1-phosphate (MTRu-1-P). Also catalyzes the interconversion of 5-deoxyribose 1-phosphate and 5-deoxyribulose 1-phosphate. Part of a bifunctional DHAP-shunt salvage pathway for SAM by-products.</text>
</comment>
<protein>
    <recommendedName>
        <fullName evidence="5">Methylthioribose-1-phosphate isomerase</fullName>
        <shortName evidence="5">M1Pi</shortName>
        <shortName evidence="5">MTR-1-P isomerase</shortName>
        <ecNumber evidence="5">5.3.1.23</ecNumber>
    </recommendedName>
    <alternativeName>
        <fullName evidence="5">S-methyl-5-thioribose-1-phosphate isomerase</fullName>
    </alternativeName>
</protein>
<dbReference type="NCBIfam" id="TIGR00512">
    <property type="entry name" value="salvage_mtnA"/>
    <property type="match status" value="1"/>
</dbReference>
<dbReference type="Gene3D" id="3.40.50.10470">
    <property type="entry name" value="Translation initiation factor eif-2b, domain 2"/>
    <property type="match status" value="1"/>
</dbReference>
<feature type="binding site" evidence="5">
    <location>
        <begin position="47"/>
        <end position="49"/>
    </location>
    <ligand>
        <name>substrate</name>
    </ligand>
</feature>
<dbReference type="PANTHER" id="PTHR43475">
    <property type="entry name" value="METHYLTHIORIBOSE-1-PHOSPHATE ISOMERASE"/>
    <property type="match status" value="1"/>
</dbReference>
<dbReference type="PANTHER" id="PTHR43475:SF1">
    <property type="entry name" value="METHYLTHIORIBOSE-1-PHOSPHATE ISOMERASE"/>
    <property type="match status" value="1"/>
</dbReference>
<proteinExistence type="inferred from homology"/>
<dbReference type="AlphaFoldDB" id="A0A1S7LFW3"/>
<dbReference type="FunFam" id="1.20.120.420:FF:000003">
    <property type="entry name" value="Methylthioribose-1-phosphate isomerase"/>
    <property type="match status" value="1"/>
</dbReference>
<dbReference type="HAMAP" id="MF_01678">
    <property type="entry name" value="Salvage_MtnA"/>
    <property type="match status" value="1"/>
</dbReference>
<keyword evidence="1 5" id="KW-0413">Isomerase</keyword>
<gene>
    <name evidence="5 6" type="primary">mtnA</name>
    <name evidence="6" type="ORF">MAGMO_0746</name>
</gene>
<dbReference type="InterPro" id="IPR027363">
    <property type="entry name" value="M1Pi_N"/>
</dbReference>
<accession>A0A1S7LFW3</accession>
<evidence type="ECO:0000313" key="6">
    <source>
        <dbReference type="EMBL" id="CRH04947.1"/>
    </source>
</evidence>
<dbReference type="GO" id="GO:0019509">
    <property type="term" value="P:L-methionine salvage from methylthioadenosine"/>
    <property type="evidence" value="ECO:0007669"/>
    <property type="project" value="UniProtKB-UniRule"/>
</dbReference>
<dbReference type="UniPathway" id="UPA00904">
    <property type="reaction ID" value="UER00874"/>
</dbReference>
<dbReference type="EMBL" id="LO017727">
    <property type="protein sequence ID" value="CRH04947.1"/>
    <property type="molecule type" value="Genomic_DNA"/>
</dbReference>
<dbReference type="InterPro" id="IPR005251">
    <property type="entry name" value="IF-M1Pi"/>
</dbReference>
<dbReference type="InterPro" id="IPR000649">
    <property type="entry name" value="IF-2B-related"/>
</dbReference>
<dbReference type="NCBIfam" id="TIGR00524">
    <property type="entry name" value="eIF-2B_rel"/>
    <property type="match status" value="1"/>
</dbReference>
<evidence type="ECO:0000256" key="1">
    <source>
        <dbReference type="ARBA" id="ARBA00023235"/>
    </source>
</evidence>
<keyword evidence="5" id="KW-0028">Amino-acid biosynthesis</keyword>
<organism evidence="6">
    <name type="scientific">Magnetococcus massalia (strain MO-1)</name>
    <dbReference type="NCBI Taxonomy" id="451514"/>
    <lineage>
        <taxon>Bacteria</taxon>
        <taxon>Pseudomonadati</taxon>
        <taxon>Pseudomonadota</taxon>
        <taxon>Magnetococcia</taxon>
        <taxon>Magnetococcales</taxon>
        <taxon>Magnetococcaceae</taxon>
        <taxon>Magnetococcus</taxon>
    </lineage>
</organism>
<dbReference type="NCBIfam" id="NF004326">
    <property type="entry name" value="PRK05720.1"/>
    <property type="match status" value="1"/>
</dbReference>
<name>A0A1S7LFW3_MAGMO</name>